<evidence type="ECO:0000313" key="3">
    <source>
        <dbReference type="Proteomes" id="UP001516023"/>
    </source>
</evidence>
<sequence length="429" mass="47442">MNQEQQEQQQQQHEEMKRSSSPPPEGEHDDATPIIHEMHRKLLHLLSHPELFHDALDWQRIIEREEEGTSSSSFDGKTSHQGSESNTSDTPYPSQRQLIPPLPHQIFTADVEVVLPQAMTASQLFGIERCTGMELQAAAGIEGVSLLFLRWLALMPEGDHQNIIDPPGLTVMRITGGRYRVTATHRVVWRWMNKFSPASVFREEQDVSATEKDVAAAAAGNATSVVEDEEDTDFDFGDLVTMTIVDVFETDCDGKLLSYCPTFDNRAVHKTQEVTERIKKSASHLKERVDVVVNSPTGQKYIRAASHFGKRRLKSAIIVGNIVKHKIEEEIHKRQQGDKMAPSDASLDAVAGTDVGDDQEDDREDGTAQDPNDNASANMAPALETISSEAERMEISSGGGGGSGAVHSLRSKNDFYFSDDSTVATPQPR</sequence>
<protein>
    <submittedName>
        <fullName evidence="2">Uncharacterized protein</fullName>
    </submittedName>
</protein>
<feature type="region of interest" description="Disordered" evidence="1">
    <location>
        <begin position="66"/>
        <end position="99"/>
    </location>
</feature>
<gene>
    <name evidence="2" type="ORF">HJC23_000762</name>
</gene>
<dbReference type="AlphaFoldDB" id="A0ABD3PZ36"/>
<accession>A0ABD3PZ36</accession>
<feature type="compositionally biased region" description="Low complexity" evidence="1">
    <location>
        <begin position="1"/>
        <end position="11"/>
    </location>
</feature>
<name>A0ABD3PZ36_9STRA</name>
<reference evidence="2 3" key="1">
    <citation type="journal article" date="2020" name="G3 (Bethesda)">
        <title>Improved Reference Genome for Cyclotella cryptica CCMP332, a Model for Cell Wall Morphogenesis, Salinity Adaptation, and Lipid Production in Diatoms (Bacillariophyta).</title>
        <authorList>
            <person name="Roberts W.R."/>
            <person name="Downey K.M."/>
            <person name="Ruck E.C."/>
            <person name="Traller J.C."/>
            <person name="Alverson A.J."/>
        </authorList>
    </citation>
    <scope>NUCLEOTIDE SEQUENCE [LARGE SCALE GENOMIC DNA]</scope>
    <source>
        <strain evidence="2 3">CCMP332</strain>
    </source>
</reference>
<feature type="region of interest" description="Disordered" evidence="1">
    <location>
        <begin position="349"/>
        <end position="429"/>
    </location>
</feature>
<keyword evidence="3" id="KW-1185">Reference proteome</keyword>
<organism evidence="2 3">
    <name type="scientific">Cyclotella cryptica</name>
    <dbReference type="NCBI Taxonomy" id="29204"/>
    <lineage>
        <taxon>Eukaryota</taxon>
        <taxon>Sar</taxon>
        <taxon>Stramenopiles</taxon>
        <taxon>Ochrophyta</taxon>
        <taxon>Bacillariophyta</taxon>
        <taxon>Coscinodiscophyceae</taxon>
        <taxon>Thalassiosirophycidae</taxon>
        <taxon>Stephanodiscales</taxon>
        <taxon>Stephanodiscaceae</taxon>
        <taxon>Cyclotella</taxon>
    </lineage>
</organism>
<feature type="compositionally biased region" description="Polar residues" evidence="1">
    <location>
        <begin position="419"/>
        <end position="429"/>
    </location>
</feature>
<proteinExistence type="predicted"/>
<dbReference type="Proteomes" id="UP001516023">
    <property type="component" value="Unassembled WGS sequence"/>
</dbReference>
<feature type="compositionally biased region" description="Acidic residues" evidence="1">
    <location>
        <begin position="355"/>
        <end position="364"/>
    </location>
</feature>
<evidence type="ECO:0000313" key="2">
    <source>
        <dbReference type="EMBL" id="KAL3793220.1"/>
    </source>
</evidence>
<feature type="region of interest" description="Disordered" evidence="1">
    <location>
        <begin position="1"/>
        <end position="31"/>
    </location>
</feature>
<feature type="compositionally biased region" description="Polar residues" evidence="1">
    <location>
        <begin position="69"/>
        <end position="97"/>
    </location>
</feature>
<evidence type="ECO:0000256" key="1">
    <source>
        <dbReference type="SAM" id="MobiDB-lite"/>
    </source>
</evidence>
<dbReference type="EMBL" id="JABMIG020000093">
    <property type="protein sequence ID" value="KAL3793220.1"/>
    <property type="molecule type" value="Genomic_DNA"/>
</dbReference>
<comment type="caution">
    <text evidence="2">The sequence shown here is derived from an EMBL/GenBank/DDBJ whole genome shotgun (WGS) entry which is preliminary data.</text>
</comment>